<dbReference type="EMBL" id="HE978317">
    <property type="protein sequence ID" value="CCK69886.1"/>
    <property type="molecule type" value="Genomic_DNA"/>
</dbReference>
<name>J7S6P2_HUIN7</name>
<evidence type="ECO:0000313" key="1">
    <source>
        <dbReference type="EMBL" id="CCK69886.1"/>
    </source>
</evidence>
<dbReference type="Proteomes" id="UP000006310">
    <property type="component" value="Chromosome 4"/>
</dbReference>
<dbReference type="AlphaFoldDB" id="J7S6P2"/>
<keyword evidence="2" id="KW-1185">Reference proteome</keyword>
<proteinExistence type="predicted"/>
<sequence length="160" mass="17533">MLDMSPFNYPICPICSILQMRGTEKAARGPVGTCTSQQLLCGASETAVGRKTSSPPEIGASEDGRILRRERFQPFCIVLSQPQPDLGKGLPRQNIFLYGTSHTPRHGGTMKKETAAGDNYNAGGTRERDKLGHVPIHLVSAILSLDICRWHVTILSVWVF</sequence>
<evidence type="ECO:0000313" key="2">
    <source>
        <dbReference type="Proteomes" id="UP000006310"/>
    </source>
</evidence>
<dbReference type="GeneID" id="34525575"/>
<reference evidence="1 2" key="1">
    <citation type="journal article" date="2011" name="Proc. Natl. Acad. Sci. U.S.A.">
        <title>Evolutionary erosion of yeast sex chromosomes by mating-type switching accidents.</title>
        <authorList>
            <person name="Gordon J.L."/>
            <person name="Armisen D."/>
            <person name="Proux-Wera E."/>
            <person name="Oheigeartaigh S.S."/>
            <person name="Byrne K.P."/>
            <person name="Wolfe K.H."/>
        </authorList>
    </citation>
    <scope>NUCLEOTIDE SEQUENCE [LARGE SCALE GENOMIC DNA]</scope>
    <source>
        <strain evidence="2">ATCC MYA-139 / BCRC 22969 / CBS 8797 / CCRC 22969 / KCTC 17520 / NBRC 10181 / NCYC 3082</strain>
    </source>
</reference>
<accession>J7S6P2</accession>
<organism evidence="1 2">
    <name type="scientific">Huiozyma naganishii (strain ATCC MYA-139 / BCRC 22969 / CBS 8797 / KCTC 17520 / NBRC 10181 / NCYC 3082 / Yp74L-3)</name>
    <name type="common">Yeast</name>
    <name type="synonym">Kazachstania naganishii</name>
    <dbReference type="NCBI Taxonomy" id="1071383"/>
    <lineage>
        <taxon>Eukaryota</taxon>
        <taxon>Fungi</taxon>
        <taxon>Dikarya</taxon>
        <taxon>Ascomycota</taxon>
        <taxon>Saccharomycotina</taxon>
        <taxon>Saccharomycetes</taxon>
        <taxon>Saccharomycetales</taxon>
        <taxon>Saccharomycetaceae</taxon>
        <taxon>Huiozyma</taxon>
    </lineage>
</organism>
<gene>
    <name evidence="1" type="primary">KNAG0D01340</name>
    <name evidence="1" type="ordered locus">KNAG_0D01340</name>
</gene>
<protein>
    <submittedName>
        <fullName evidence="1">Uncharacterized protein</fullName>
    </submittedName>
</protein>
<dbReference type="KEGG" id="kng:KNAG_0D01340"/>
<dbReference type="RefSeq" id="XP_022464132.1">
    <property type="nucleotide sequence ID" value="XM_022607547.1"/>
</dbReference>
<dbReference type="HOGENOM" id="CLU_1652415_0_0_1"/>
<reference evidence="2" key="2">
    <citation type="submission" date="2012-08" db="EMBL/GenBank/DDBJ databases">
        <title>Genome sequence of Kazachstania naganishii.</title>
        <authorList>
            <person name="Gordon J.L."/>
            <person name="Armisen D."/>
            <person name="Proux-Wera E."/>
            <person name="OhEigeartaigh S.S."/>
            <person name="Byrne K.P."/>
            <person name="Wolfe K.H."/>
        </authorList>
    </citation>
    <scope>NUCLEOTIDE SEQUENCE [LARGE SCALE GENOMIC DNA]</scope>
    <source>
        <strain evidence="2">ATCC MYA-139 / BCRC 22969 / CBS 8797 / CCRC 22969 / KCTC 17520 / NBRC 10181 / NCYC 3082</strain>
    </source>
</reference>